<dbReference type="GO" id="GO:0008768">
    <property type="term" value="F:UDP-sugar diphosphatase activity"/>
    <property type="evidence" value="ECO:0007669"/>
    <property type="project" value="TreeGrafter"/>
</dbReference>
<keyword evidence="6" id="KW-1185">Reference proteome</keyword>
<evidence type="ECO:0000259" key="3">
    <source>
        <dbReference type="Pfam" id="PF00149"/>
    </source>
</evidence>
<protein>
    <submittedName>
        <fullName evidence="5">Uncharacterized protein</fullName>
    </submittedName>
</protein>
<evidence type="ECO:0000256" key="1">
    <source>
        <dbReference type="ARBA" id="ARBA00022729"/>
    </source>
</evidence>
<dbReference type="EMBL" id="CP011112">
    <property type="protein sequence ID" value="AKU18341.1"/>
    <property type="molecule type" value="Genomic_DNA"/>
</dbReference>
<dbReference type="OrthoDB" id="1016457at2"/>
<evidence type="ECO:0000256" key="2">
    <source>
        <dbReference type="RuleBase" id="RU362119"/>
    </source>
</evidence>
<reference evidence="5 6" key="1">
    <citation type="submission" date="2015-03" db="EMBL/GenBank/DDBJ databases">
        <title>Luteipulveratus halotolerans sp. nov., a novel actinobacterium (Dermacoccaceae) from Sarawak, Malaysia.</title>
        <authorList>
            <person name="Juboi H."/>
            <person name="Basik A."/>
            <person name="Shamsul S.S."/>
            <person name="Arnold P."/>
            <person name="Schmitt E.K."/>
            <person name="Sanglier J.-J."/>
            <person name="Yeo T."/>
        </authorList>
    </citation>
    <scope>NUCLEOTIDE SEQUENCE [LARGE SCALE GENOMIC DNA]</scope>
    <source>
        <strain evidence="5 6">MN07-A0370</strain>
    </source>
</reference>
<organism evidence="5 6">
    <name type="scientific">Luteipulveratus mongoliensis</name>
    <dbReference type="NCBI Taxonomy" id="571913"/>
    <lineage>
        <taxon>Bacteria</taxon>
        <taxon>Bacillati</taxon>
        <taxon>Actinomycetota</taxon>
        <taxon>Actinomycetes</taxon>
        <taxon>Micrococcales</taxon>
        <taxon>Dermacoccaceae</taxon>
        <taxon>Luteipulveratus</taxon>
    </lineage>
</organism>
<accession>A0A0K1JNQ1</accession>
<dbReference type="STRING" id="571913.VV02_25005"/>
<evidence type="ECO:0000313" key="6">
    <source>
        <dbReference type="Proteomes" id="UP000066480"/>
    </source>
</evidence>
<evidence type="ECO:0000259" key="4">
    <source>
        <dbReference type="Pfam" id="PF02872"/>
    </source>
</evidence>
<dbReference type="Gene3D" id="3.90.780.10">
    <property type="entry name" value="5'-Nucleotidase, C-terminal domain"/>
    <property type="match status" value="1"/>
</dbReference>
<feature type="domain" description="Calcineurin-like phosphoesterase" evidence="3">
    <location>
        <begin position="6"/>
        <end position="200"/>
    </location>
</feature>
<dbReference type="GO" id="GO:0009166">
    <property type="term" value="P:nucleotide catabolic process"/>
    <property type="evidence" value="ECO:0007669"/>
    <property type="project" value="InterPro"/>
</dbReference>
<dbReference type="KEGG" id="lmoi:VV02_25005"/>
<keyword evidence="2" id="KW-0547">Nucleotide-binding</keyword>
<dbReference type="Pfam" id="PF00149">
    <property type="entry name" value="Metallophos"/>
    <property type="match status" value="1"/>
</dbReference>
<dbReference type="SUPFAM" id="SSF55816">
    <property type="entry name" value="5'-nucleotidase (syn. UDP-sugar hydrolase), C-terminal domain"/>
    <property type="match status" value="1"/>
</dbReference>
<dbReference type="PRINTS" id="PR01607">
    <property type="entry name" value="APYRASEFAMLY"/>
</dbReference>
<evidence type="ECO:0000313" key="5">
    <source>
        <dbReference type="EMBL" id="AKU18341.1"/>
    </source>
</evidence>
<keyword evidence="1" id="KW-0732">Signal</keyword>
<feature type="domain" description="5'-Nucleotidase C-terminal" evidence="4">
    <location>
        <begin position="285"/>
        <end position="408"/>
    </location>
</feature>
<dbReference type="Gene3D" id="3.60.21.10">
    <property type="match status" value="1"/>
</dbReference>
<dbReference type="PANTHER" id="PTHR11575:SF23">
    <property type="entry name" value="5-NUCLEOTIDASE FAMILY PROTEIN"/>
    <property type="match status" value="1"/>
</dbReference>
<keyword evidence="2" id="KW-0378">Hydrolase</keyword>
<sequence>MSTLELLHWNDIHGRYDALARLSTQANGIRKQADHPVLLLDGGDVEEASVRVSALSYGAAGWRVLQACAVDAAVVGNGGMLRYGPGLLPRYADGLGSSPLVCNVSLDGEVPVGASPSAMLKAGELSIGVIGATAWIPSYAAFGLVRLGTAEAVLAEAQQLRADGADVVILLSHCGIDEDREVAAELVGAVDVIVGGHSHTLLPDGDREHGVPIAQAGQFGEHLGRVVLDIANGQVSIRSMNADAVPEETPVDPAVLTTVDRCERDLDAWLVEPVAQLPRGYGFSETGHSEVAALVAEALLAHTPGDFAAVLAAQCEGPLDDGTVTRGQVWAATSSPGNPTTATLTGAQVRAMLTKAVSKDYISTVTRIFRGRPFGRLHLAGAAVDGEVITVGGEPLVDDRSYRVVGTDVELSTYGRLVGEDPDDLTILVPTIIPEFLEEYLTATYPVS</sequence>
<dbReference type="GO" id="GO:0008253">
    <property type="term" value="F:5'-nucleotidase activity"/>
    <property type="evidence" value="ECO:0007669"/>
    <property type="project" value="TreeGrafter"/>
</dbReference>
<dbReference type="GO" id="GO:0030288">
    <property type="term" value="C:outer membrane-bounded periplasmic space"/>
    <property type="evidence" value="ECO:0007669"/>
    <property type="project" value="TreeGrafter"/>
</dbReference>
<dbReference type="Pfam" id="PF02872">
    <property type="entry name" value="5_nucleotid_C"/>
    <property type="match status" value="1"/>
</dbReference>
<dbReference type="AlphaFoldDB" id="A0A0K1JNQ1"/>
<dbReference type="SUPFAM" id="SSF56300">
    <property type="entry name" value="Metallo-dependent phosphatases"/>
    <property type="match status" value="1"/>
</dbReference>
<dbReference type="InterPro" id="IPR004843">
    <property type="entry name" value="Calcineurin-like_PHP"/>
</dbReference>
<dbReference type="InterPro" id="IPR029052">
    <property type="entry name" value="Metallo-depent_PP-like"/>
</dbReference>
<dbReference type="InterPro" id="IPR006179">
    <property type="entry name" value="5_nucleotidase/apyrase"/>
</dbReference>
<dbReference type="PATRIC" id="fig|571913.6.peg.5069"/>
<dbReference type="GO" id="GO:0000166">
    <property type="term" value="F:nucleotide binding"/>
    <property type="evidence" value="ECO:0007669"/>
    <property type="project" value="UniProtKB-KW"/>
</dbReference>
<comment type="similarity">
    <text evidence="2">Belongs to the 5'-nucleotidase family.</text>
</comment>
<proteinExistence type="inferred from homology"/>
<dbReference type="InterPro" id="IPR008334">
    <property type="entry name" value="5'-Nucleotdase_C"/>
</dbReference>
<dbReference type="PANTHER" id="PTHR11575">
    <property type="entry name" value="5'-NUCLEOTIDASE-RELATED"/>
    <property type="match status" value="1"/>
</dbReference>
<gene>
    <name evidence="5" type="ORF">VV02_25005</name>
</gene>
<dbReference type="RefSeq" id="WP_052596053.1">
    <property type="nucleotide sequence ID" value="NZ_CP011112.1"/>
</dbReference>
<name>A0A0K1JNQ1_9MICO</name>
<dbReference type="InterPro" id="IPR036907">
    <property type="entry name" value="5'-Nucleotdase_C_sf"/>
</dbReference>
<dbReference type="Proteomes" id="UP000066480">
    <property type="component" value="Chromosome"/>
</dbReference>